<organism evidence="1 2">
    <name type="scientific">Streptomyces olivoverticillatus</name>
    <dbReference type="NCBI Taxonomy" id="66427"/>
    <lineage>
        <taxon>Bacteria</taxon>
        <taxon>Bacillati</taxon>
        <taxon>Actinomycetota</taxon>
        <taxon>Actinomycetes</taxon>
        <taxon>Kitasatosporales</taxon>
        <taxon>Streptomycetaceae</taxon>
        <taxon>Streptomyces</taxon>
    </lineage>
</organism>
<accession>A0A7W7PN06</accession>
<protein>
    <submittedName>
        <fullName evidence="1">Uncharacterized protein</fullName>
    </submittedName>
</protein>
<name>A0A7W7PN06_9ACTN</name>
<comment type="caution">
    <text evidence="1">The sequence shown here is derived from an EMBL/GenBank/DDBJ whole genome shotgun (WGS) entry which is preliminary data.</text>
</comment>
<dbReference type="EMBL" id="JACHJH010000006">
    <property type="protein sequence ID" value="MBB4894978.1"/>
    <property type="molecule type" value="Genomic_DNA"/>
</dbReference>
<dbReference type="Proteomes" id="UP000556084">
    <property type="component" value="Unassembled WGS sequence"/>
</dbReference>
<sequence length="60" mass="6668">MPVNRPTTPYTTAECRLGRHAYCHGNTDIRRAGAPAYEAPVERLRCDCDCGHPRKPTARG</sequence>
<proteinExistence type="predicted"/>
<keyword evidence="2" id="KW-1185">Reference proteome</keyword>
<gene>
    <name evidence="1" type="ORF">FHS39_004045</name>
</gene>
<evidence type="ECO:0000313" key="2">
    <source>
        <dbReference type="Proteomes" id="UP000556084"/>
    </source>
</evidence>
<evidence type="ECO:0000313" key="1">
    <source>
        <dbReference type="EMBL" id="MBB4894978.1"/>
    </source>
</evidence>
<reference evidence="1 2" key="1">
    <citation type="submission" date="2020-08" db="EMBL/GenBank/DDBJ databases">
        <title>Genomic Encyclopedia of Type Strains, Phase III (KMG-III): the genomes of soil and plant-associated and newly described type strains.</title>
        <authorList>
            <person name="Whitman W."/>
        </authorList>
    </citation>
    <scope>NUCLEOTIDE SEQUENCE [LARGE SCALE GENOMIC DNA]</scope>
    <source>
        <strain evidence="1 2">CECT 3266</strain>
    </source>
</reference>
<dbReference type="AlphaFoldDB" id="A0A7W7PN06"/>